<gene>
    <name evidence="1" type="ORF">D0Z00_004672</name>
</gene>
<dbReference type="EMBL" id="QVQA01000480">
    <property type="protein sequence ID" value="KAF5092254.1"/>
    <property type="molecule type" value="Genomic_DNA"/>
</dbReference>
<comment type="caution">
    <text evidence="1">The sequence shown here is derived from an EMBL/GenBank/DDBJ whole genome shotgun (WGS) entry which is preliminary data.</text>
</comment>
<name>A0ACB6UXR6_9ASCO</name>
<proteinExistence type="predicted"/>
<sequence length="89" mass="9397">MSGFTSIFGSSSSANAGASAAATPAPAVNLNSAQIKKQIQDQISQELAVANATELVNCTKQCMEKYMHAWNTVSRSYITRIQQASAEGL</sequence>
<organism evidence="1 2">
    <name type="scientific">Geotrichum galactomycetum</name>
    <dbReference type="NCBI Taxonomy" id="27317"/>
    <lineage>
        <taxon>Eukaryota</taxon>
        <taxon>Fungi</taxon>
        <taxon>Dikarya</taxon>
        <taxon>Ascomycota</taxon>
        <taxon>Saccharomycotina</taxon>
        <taxon>Dipodascomycetes</taxon>
        <taxon>Dipodascales</taxon>
        <taxon>Dipodascaceae</taxon>
        <taxon>Geotrichum</taxon>
    </lineage>
</organism>
<keyword evidence="2" id="KW-1185">Reference proteome</keyword>
<dbReference type="Proteomes" id="UP000744676">
    <property type="component" value="Unassembled WGS sequence"/>
</dbReference>
<accession>A0ACB6UXR6</accession>
<protein>
    <submittedName>
        <fullName evidence="1">Uncharacterized protein</fullName>
    </submittedName>
</protein>
<evidence type="ECO:0000313" key="1">
    <source>
        <dbReference type="EMBL" id="KAF5092254.1"/>
    </source>
</evidence>
<reference evidence="1 2" key="1">
    <citation type="journal article" date="2020" name="Front. Microbiol.">
        <title>Phenotypic and Genetic Characterization of the Cheese Ripening Yeast Geotrichum candidum.</title>
        <authorList>
            <person name="Perkins V."/>
            <person name="Vignola S."/>
            <person name="Lessard M.H."/>
            <person name="Plante P.L."/>
            <person name="Corbeil J."/>
            <person name="Dugat-Bony E."/>
            <person name="Frenette M."/>
            <person name="Labrie S."/>
        </authorList>
    </citation>
    <scope>NUCLEOTIDE SEQUENCE [LARGE SCALE GENOMIC DNA]</scope>
    <source>
        <strain evidence="1 2">LMA-1147</strain>
    </source>
</reference>
<evidence type="ECO:0000313" key="2">
    <source>
        <dbReference type="Proteomes" id="UP000744676"/>
    </source>
</evidence>